<proteinExistence type="inferred from homology"/>
<evidence type="ECO:0000256" key="8">
    <source>
        <dbReference type="SAM" id="MobiDB-lite"/>
    </source>
</evidence>
<feature type="domain" description="DDE Tnp4" evidence="10">
    <location>
        <begin position="146"/>
        <end position="211"/>
    </location>
</feature>
<accession>A0AAW2TII6</accession>
<gene>
    <name evidence="12" type="ORF">Sradi_2089700</name>
</gene>
<comment type="similarity">
    <text evidence="3">Belongs to the HARBI1 family.</text>
</comment>
<evidence type="ECO:0000256" key="6">
    <source>
        <dbReference type="ARBA" id="ARBA00022801"/>
    </source>
</evidence>
<dbReference type="GO" id="GO:0046872">
    <property type="term" value="F:metal ion binding"/>
    <property type="evidence" value="ECO:0007669"/>
    <property type="project" value="UniProtKB-KW"/>
</dbReference>
<dbReference type="InterPro" id="IPR045249">
    <property type="entry name" value="HARBI1-like"/>
</dbReference>
<evidence type="ECO:0000256" key="9">
    <source>
        <dbReference type="SAM" id="Phobius"/>
    </source>
</evidence>
<comment type="subcellular location">
    <subcellularLocation>
        <location evidence="2">Nucleus</location>
    </subcellularLocation>
</comment>
<comment type="caution">
    <text evidence="12">The sequence shown here is derived from an EMBL/GenBank/DDBJ whole genome shotgun (WGS) entry which is preliminary data.</text>
</comment>
<evidence type="ECO:0008006" key="13">
    <source>
        <dbReference type="Google" id="ProtNLM"/>
    </source>
</evidence>
<keyword evidence="5" id="KW-0479">Metal-binding</keyword>
<feature type="region of interest" description="Disordered" evidence="8">
    <location>
        <begin position="326"/>
        <end position="347"/>
    </location>
</feature>
<keyword evidence="9" id="KW-1133">Transmembrane helix</keyword>
<reference evidence="12" key="2">
    <citation type="journal article" date="2024" name="Plant">
        <title>Genomic evolution and insights into agronomic trait innovations of Sesamum species.</title>
        <authorList>
            <person name="Miao H."/>
            <person name="Wang L."/>
            <person name="Qu L."/>
            <person name="Liu H."/>
            <person name="Sun Y."/>
            <person name="Le M."/>
            <person name="Wang Q."/>
            <person name="Wei S."/>
            <person name="Zheng Y."/>
            <person name="Lin W."/>
            <person name="Duan Y."/>
            <person name="Cao H."/>
            <person name="Xiong S."/>
            <person name="Wang X."/>
            <person name="Wei L."/>
            <person name="Li C."/>
            <person name="Ma Q."/>
            <person name="Ju M."/>
            <person name="Zhao R."/>
            <person name="Li G."/>
            <person name="Mu C."/>
            <person name="Tian Q."/>
            <person name="Mei H."/>
            <person name="Zhang T."/>
            <person name="Gao T."/>
            <person name="Zhang H."/>
        </authorList>
    </citation>
    <scope>NUCLEOTIDE SEQUENCE</scope>
    <source>
        <strain evidence="12">G02</strain>
    </source>
</reference>
<keyword evidence="9" id="KW-0812">Transmembrane</keyword>
<dbReference type="InterPro" id="IPR058353">
    <property type="entry name" value="DUF8040"/>
</dbReference>
<name>A0AAW2TII6_SESRA</name>
<dbReference type="PANTHER" id="PTHR22930">
    <property type="match status" value="1"/>
</dbReference>
<evidence type="ECO:0000313" key="12">
    <source>
        <dbReference type="EMBL" id="KAL0404489.1"/>
    </source>
</evidence>
<keyword evidence="7" id="KW-0539">Nucleus</keyword>
<evidence type="ECO:0000256" key="2">
    <source>
        <dbReference type="ARBA" id="ARBA00004123"/>
    </source>
</evidence>
<dbReference type="Pfam" id="PF26138">
    <property type="entry name" value="DUF8040"/>
    <property type="match status" value="1"/>
</dbReference>
<dbReference type="GO" id="GO:0016787">
    <property type="term" value="F:hydrolase activity"/>
    <property type="evidence" value="ECO:0007669"/>
    <property type="project" value="UniProtKB-KW"/>
</dbReference>
<dbReference type="GO" id="GO:0004518">
    <property type="term" value="F:nuclease activity"/>
    <property type="evidence" value="ECO:0007669"/>
    <property type="project" value="UniProtKB-KW"/>
</dbReference>
<sequence length="347" mass="39672">MASIVYMDSYFEHILYRMNTSQRIKIFLGMQLIVVELVLALRLFLTIHHQRQPRHRHCITPGTRRYKMYHRIPEQVKHLIQITDISDVKCIDNLRMSRNAFARLCQLLSIGGGLQSTRHVSVAEQVAMFLSIIAHHKKNCGCLGALDGTHVEVRVPNSDKGRYRNRKGQVSTNVLGVCNTKGKFIYVLSGWEGSVADGRVLQDAATTTYVTMDTMNLFDEDGSSKPRGCRAKADKGNTRKTWTQREEEVLVNALRNIVTMGWKCENGFHAGCMITVDSQEVWDEYCKIDSSTRTMRYKAWLFFPAWREIFGKDRAVGEVTVEAHPTVNDTNTEPETETQEYYIPTAE</sequence>
<comment type="cofactor">
    <cofactor evidence="1">
        <name>a divalent metal cation</name>
        <dbReference type="ChEBI" id="CHEBI:60240"/>
    </cofactor>
</comment>
<dbReference type="EMBL" id="JACGWJ010000008">
    <property type="protein sequence ID" value="KAL0404489.1"/>
    <property type="molecule type" value="Genomic_DNA"/>
</dbReference>
<dbReference type="InterPro" id="IPR027806">
    <property type="entry name" value="HARBI1_dom"/>
</dbReference>
<evidence type="ECO:0000256" key="3">
    <source>
        <dbReference type="ARBA" id="ARBA00006958"/>
    </source>
</evidence>
<evidence type="ECO:0000256" key="4">
    <source>
        <dbReference type="ARBA" id="ARBA00022722"/>
    </source>
</evidence>
<keyword evidence="9" id="KW-0472">Membrane</keyword>
<feature type="transmembrane region" description="Helical" evidence="9">
    <location>
        <begin position="26"/>
        <end position="45"/>
    </location>
</feature>
<feature type="domain" description="DUF8040" evidence="11">
    <location>
        <begin position="86"/>
        <end position="140"/>
    </location>
</feature>
<dbReference type="PANTHER" id="PTHR22930:SF281">
    <property type="entry name" value="NUCLEASE"/>
    <property type="match status" value="1"/>
</dbReference>
<evidence type="ECO:0000259" key="10">
    <source>
        <dbReference type="Pfam" id="PF13359"/>
    </source>
</evidence>
<organism evidence="12">
    <name type="scientific">Sesamum radiatum</name>
    <name type="common">Black benniseed</name>
    <dbReference type="NCBI Taxonomy" id="300843"/>
    <lineage>
        <taxon>Eukaryota</taxon>
        <taxon>Viridiplantae</taxon>
        <taxon>Streptophyta</taxon>
        <taxon>Embryophyta</taxon>
        <taxon>Tracheophyta</taxon>
        <taxon>Spermatophyta</taxon>
        <taxon>Magnoliopsida</taxon>
        <taxon>eudicotyledons</taxon>
        <taxon>Gunneridae</taxon>
        <taxon>Pentapetalae</taxon>
        <taxon>asterids</taxon>
        <taxon>lamiids</taxon>
        <taxon>Lamiales</taxon>
        <taxon>Pedaliaceae</taxon>
        <taxon>Sesamum</taxon>
    </lineage>
</organism>
<dbReference type="AlphaFoldDB" id="A0AAW2TII6"/>
<keyword evidence="4" id="KW-0540">Nuclease</keyword>
<keyword evidence="6" id="KW-0378">Hydrolase</keyword>
<evidence type="ECO:0000256" key="7">
    <source>
        <dbReference type="ARBA" id="ARBA00023242"/>
    </source>
</evidence>
<protein>
    <recommendedName>
        <fullName evidence="13">DDE Tnp4 domain-containing protein</fullName>
    </recommendedName>
</protein>
<dbReference type="Pfam" id="PF13359">
    <property type="entry name" value="DDE_Tnp_4"/>
    <property type="match status" value="1"/>
</dbReference>
<reference evidence="12" key="1">
    <citation type="submission" date="2020-06" db="EMBL/GenBank/DDBJ databases">
        <authorList>
            <person name="Li T."/>
            <person name="Hu X."/>
            <person name="Zhang T."/>
            <person name="Song X."/>
            <person name="Zhang H."/>
            <person name="Dai N."/>
            <person name="Sheng W."/>
            <person name="Hou X."/>
            <person name="Wei L."/>
        </authorList>
    </citation>
    <scope>NUCLEOTIDE SEQUENCE</scope>
    <source>
        <strain evidence="12">G02</strain>
        <tissue evidence="12">Leaf</tissue>
    </source>
</reference>
<dbReference type="GO" id="GO:0005634">
    <property type="term" value="C:nucleus"/>
    <property type="evidence" value="ECO:0007669"/>
    <property type="project" value="UniProtKB-SubCell"/>
</dbReference>
<evidence type="ECO:0000256" key="1">
    <source>
        <dbReference type="ARBA" id="ARBA00001968"/>
    </source>
</evidence>
<evidence type="ECO:0000256" key="5">
    <source>
        <dbReference type="ARBA" id="ARBA00022723"/>
    </source>
</evidence>
<evidence type="ECO:0000259" key="11">
    <source>
        <dbReference type="Pfam" id="PF26138"/>
    </source>
</evidence>